<accession>A0AC61DFU1</accession>
<dbReference type="EMBL" id="PEDL01000001">
    <property type="protein sequence ID" value="PHV72150.1"/>
    <property type="molecule type" value="Genomic_DNA"/>
</dbReference>
<reference evidence="1" key="1">
    <citation type="submission" date="2017-10" db="EMBL/GenBank/DDBJ databases">
        <title>Genome sequence of cellulolytic Lachnospiraceae bacterium XHS1971 isolated from hotspring sediment.</title>
        <authorList>
            <person name="Vasudevan G."/>
            <person name="Joshi A.J."/>
            <person name="Hivarkar S."/>
            <person name="Lanjekar V.B."/>
            <person name="Dhakephalkar P.K."/>
            <person name="Dagar S."/>
        </authorList>
    </citation>
    <scope>NUCLEOTIDE SEQUENCE</scope>
    <source>
        <strain evidence="1">XHS1971</strain>
    </source>
</reference>
<evidence type="ECO:0000313" key="1">
    <source>
        <dbReference type="EMBL" id="PHV72150.1"/>
    </source>
</evidence>
<gene>
    <name evidence="1" type="ORF">CS063_01355</name>
</gene>
<proteinExistence type="predicted"/>
<evidence type="ECO:0000313" key="2">
    <source>
        <dbReference type="Proteomes" id="UP000224460"/>
    </source>
</evidence>
<dbReference type="Proteomes" id="UP000224460">
    <property type="component" value="Unassembled WGS sequence"/>
</dbReference>
<protein>
    <submittedName>
        <fullName evidence="1">Transcriptional regulator</fullName>
    </submittedName>
</protein>
<keyword evidence="2" id="KW-1185">Reference proteome</keyword>
<sequence>MCIAINSNNVKAARVKYDKTQAEMAEIIGINVNTYCQKEQGNKEFTLSEAKKVADFLGKSIDNLFFAD</sequence>
<name>A0AC61DFU1_9FIRM</name>
<comment type="caution">
    <text evidence="1">The sequence shown here is derived from an EMBL/GenBank/DDBJ whole genome shotgun (WGS) entry which is preliminary data.</text>
</comment>
<organism evidence="1 2">
    <name type="scientific">Sporanaerobium hydrogeniformans</name>
    <dbReference type="NCBI Taxonomy" id="3072179"/>
    <lineage>
        <taxon>Bacteria</taxon>
        <taxon>Bacillati</taxon>
        <taxon>Bacillota</taxon>
        <taxon>Clostridia</taxon>
        <taxon>Lachnospirales</taxon>
        <taxon>Lachnospiraceae</taxon>
        <taxon>Sporanaerobium</taxon>
    </lineage>
</organism>